<name>A0AB34JQ90_PRYPA</name>
<accession>A0AB34JQ90</accession>
<dbReference type="GO" id="GO:0006886">
    <property type="term" value="P:intracellular protein transport"/>
    <property type="evidence" value="ECO:0007669"/>
    <property type="project" value="InterPro"/>
</dbReference>
<dbReference type="Gene3D" id="1.25.40.10">
    <property type="entry name" value="Tetratricopeptide repeat domain"/>
    <property type="match status" value="1"/>
</dbReference>
<evidence type="ECO:0000313" key="10">
    <source>
        <dbReference type="EMBL" id="KAL1523258.1"/>
    </source>
</evidence>
<dbReference type="EMBL" id="JBGBPQ010000006">
    <property type="protein sequence ID" value="KAL1523258.1"/>
    <property type="molecule type" value="Genomic_DNA"/>
</dbReference>
<dbReference type="GO" id="GO:0005774">
    <property type="term" value="C:vacuolar membrane"/>
    <property type="evidence" value="ECO:0007669"/>
    <property type="project" value="TreeGrafter"/>
</dbReference>
<evidence type="ECO:0000256" key="3">
    <source>
        <dbReference type="ARBA" id="ARBA00022448"/>
    </source>
</evidence>
<feature type="region of interest" description="Disordered" evidence="9">
    <location>
        <begin position="325"/>
        <end position="344"/>
    </location>
</feature>
<evidence type="ECO:0000256" key="8">
    <source>
        <dbReference type="ARBA" id="ARBA00042485"/>
    </source>
</evidence>
<evidence type="ECO:0000256" key="5">
    <source>
        <dbReference type="ARBA" id="ARBA00022927"/>
    </source>
</evidence>
<keyword evidence="6" id="KW-0472">Membrane</keyword>
<feature type="compositionally biased region" description="Acidic residues" evidence="9">
    <location>
        <begin position="329"/>
        <end position="344"/>
    </location>
</feature>
<keyword evidence="5" id="KW-0653">Protein transport</keyword>
<comment type="subcellular location">
    <subcellularLocation>
        <location evidence="1">Membrane</location>
        <topology evidence="1">Peripheral membrane protein</topology>
    </subcellularLocation>
</comment>
<protein>
    <recommendedName>
        <fullName evidence="7">Gamma-soluble NSF attachment protein</fullName>
    </recommendedName>
    <alternativeName>
        <fullName evidence="8">N-ethylmaleimide-sensitive factor attachment protein gamma</fullName>
    </alternativeName>
</protein>
<evidence type="ECO:0000313" key="11">
    <source>
        <dbReference type="Proteomes" id="UP001515480"/>
    </source>
</evidence>
<dbReference type="SUPFAM" id="SSF48452">
    <property type="entry name" value="TPR-like"/>
    <property type="match status" value="1"/>
</dbReference>
<evidence type="ECO:0000256" key="2">
    <source>
        <dbReference type="ARBA" id="ARBA00010050"/>
    </source>
</evidence>
<dbReference type="InterPro" id="IPR000744">
    <property type="entry name" value="NSF_attach"/>
</dbReference>
<reference evidence="10 11" key="1">
    <citation type="journal article" date="2024" name="Science">
        <title>Giant polyketide synthase enzymes in the biosynthesis of giant marine polyether toxins.</title>
        <authorList>
            <person name="Fallon T.R."/>
            <person name="Shende V.V."/>
            <person name="Wierzbicki I.H."/>
            <person name="Pendleton A.L."/>
            <person name="Watervoot N.F."/>
            <person name="Auber R.P."/>
            <person name="Gonzalez D.J."/>
            <person name="Wisecaver J.H."/>
            <person name="Moore B.S."/>
        </authorList>
    </citation>
    <scope>NUCLEOTIDE SEQUENCE [LARGE SCALE GENOMIC DNA]</scope>
    <source>
        <strain evidence="10 11">12B1</strain>
    </source>
</reference>
<keyword evidence="11" id="KW-1185">Reference proteome</keyword>
<evidence type="ECO:0000256" key="6">
    <source>
        <dbReference type="ARBA" id="ARBA00023136"/>
    </source>
</evidence>
<dbReference type="GO" id="GO:0031201">
    <property type="term" value="C:SNARE complex"/>
    <property type="evidence" value="ECO:0007669"/>
    <property type="project" value="TreeGrafter"/>
</dbReference>
<keyword evidence="4" id="KW-0931">ER-Golgi transport</keyword>
<gene>
    <name evidence="10" type="ORF">AB1Y20_018208</name>
</gene>
<dbReference type="PANTHER" id="PTHR13768">
    <property type="entry name" value="SOLUBLE NSF ATTACHMENT PROTEIN SNAP"/>
    <property type="match status" value="1"/>
</dbReference>
<dbReference type="GO" id="GO:0019905">
    <property type="term" value="F:syntaxin binding"/>
    <property type="evidence" value="ECO:0007669"/>
    <property type="project" value="TreeGrafter"/>
</dbReference>
<dbReference type="InterPro" id="IPR011990">
    <property type="entry name" value="TPR-like_helical_dom_sf"/>
</dbReference>
<dbReference type="GO" id="GO:0016192">
    <property type="term" value="P:vesicle-mediated transport"/>
    <property type="evidence" value="ECO:0007669"/>
    <property type="project" value="UniProtKB-KW"/>
</dbReference>
<dbReference type="Pfam" id="PF14938">
    <property type="entry name" value="SNAP"/>
    <property type="match status" value="1"/>
</dbReference>
<proteinExistence type="inferred from homology"/>
<evidence type="ECO:0000256" key="1">
    <source>
        <dbReference type="ARBA" id="ARBA00004170"/>
    </source>
</evidence>
<evidence type="ECO:0000256" key="4">
    <source>
        <dbReference type="ARBA" id="ARBA00022892"/>
    </source>
</evidence>
<dbReference type="AlphaFoldDB" id="A0AB34JQ90"/>
<keyword evidence="3" id="KW-0813">Transport</keyword>
<evidence type="ECO:0000256" key="9">
    <source>
        <dbReference type="SAM" id="MobiDB-lite"/>
    </source>
</evidence>
<dbReference type="PANTHER" id="PTHR13768:SF2">
    <property type="entry name" value="GAMMA-SOLUBLE NSF ATTACHMENT PROTEIN"/>
    <property type="match status" value="1"/>
</dbReference>
<sequence>MEARKEKEGDAEMALGSKCLKTGLLGRWKPDWDEASTHFEKAASSFRVAKALGKAMDAYARAAEAHANMDSAFMAAKHMESAATLARDAAKDPSQAATFFEKASEIHLGAANVDAAAEALSKAARAVEQHDAARGAALLTRACELFAEEEEQARLLSAVEIFKTAVSYLIRTADGASRTPQLARAAALLEQQAALHARLASPHGVARCELSAVVVRLAADDYEGALASHERAASTPQGYAASDESFAASALLDAYARQSDEALKAAVGGQMFNFLENQVTRLAKSLTLRSAGVPTRLLATAAAASGLASMALDAPASQAEATGDFGEVAPEDEDVAKEEEVDLC</sequence>
<organism evidence="10 11">
    <name type="scientific">Prymnesium parvum</name>
    <name type="common">Toxic golden alga</name>
    <dbReference type="NCBI Taxonomy" id="97485"/>
    <lineage>
        <taxon>Eukaryota</taxon>
        <taxon>Haptista</taxon>
        <taxon>Haptophyta</taxon>
        <taxon>Prymnesiophyceae</taxon>
        <taxon>Prymnesiales</taxon>
        <taxon>Prymnesiaceae</taxon>
        <taxon>Prymnesium</taxon>
    </lineage>
</organism>
<evidence type="ECO:0000256" key="7">
    <source>
        <dbReference type="ARBA" id="ARBA00040047"/>
    </source>
</evidence>
<comment type="similarity">
    <text evidence="2">Belongs to the SNAP family.</text>
</comment>
<dbReference type="GO" id="GO:0005483">
    <property type="term" value="F:soluble NSF attachment protein activity"/>
    <property type="evidence" value="ECO:0007669"/>
    <property type="project" value="TreeGrafter"/>
</dbReference>
<comment type="caution">
    <text evidence="10">The sequence shown here is derived from an EMBL/GenBank/DDBJ whole genome shotgun (WGS) entry which is preliminary data.</text>
</comment>
<dbReference type="Proteomes" id="UP001515480">
    <property type="component" value="Unassembled WGS sequence"/>
</dbReference>